<dbReference type="InterPro" id="IPR002763">
    <property type="entry name" value="DUF72"/>
</dbReference>
<dbReference type="PANTHER" id="PTHR30348">
    <property type="entry name" value="UNCHARACTERIZED PROTEIN YECE"/>
    <property type="match status" value="1"/>
</dbReference>
<dbReference type="Proteomes" id="UP000233387">
    <property type="component" value="Unassembled WGS sequence"/>
</dbReference>
<proteinExistence type="predicted"/>
<evidence type="ECO:0000313" key="2">
    <source>
        <dbReference type="Proteomes" id="UP000233387"/>
    </source>
</evidence>
<sequence>MKICVNLKVSYFWHMDFGKLQDISRVDFRLPASKQANEAVLSKFPSQTLQVWVGLPVWSQKEWVGKIYPPKAQSKDFLKYYAEQFNSIELNTTHYRIPDKATIELWKKQVNKDFHFCPKFPQPISHEKMLQNCQNLVTEFCEAISGLEENLGLSFLQLPPYFELKHLPILENFLAEFPVDIPLAVEFRHASWFKEENFEKAAQVLERYNKSTVITDVAGRRDVLHQRITNSALMVRFVGNGLHPTDYSRLDEWIWQIGEWQKQGLQRIYFFLHEPDNILAPEIALYFIEKLNLTCKTNLLLPKFFDKNIQMKLF</sequence>
<dbReference type="AlphaFoldDB" id="A0A2N3IG47"/>
<dbReference type="Pfam" id="PF01904">
    <property type="entry name" value="DUF72"/>
    <property type="match status" value="1"/>
</dbReference>
<dbReference type="EMBL" id="NKXO01000019">
    <property type="protein sequence ID" value="PKQ69304.1"/>
    <property type="molecule type" value="Genomic_DNA"/>
</dbReference>
<comment type="caution">
    <text evidence="1">The sequence shown here is derived from an EMBL/GenBank/DDBJ whole genome shotgun (WGS) entry which is preliminary data.</text>
</comment>
<dbReference type="SUPFAM" id="SSF117396">
    <property type="entry name" value="TM1631-like"/>
    <property type="match status" value="1"/>
</dbReference>
<dbReference type="InterPro" id="IPR036520">
    <property type="entry name" value="UPF0759_sf"/>
</dbReference>
<dbReference type="PANTHER" id="PTHR30348:SF9">
    <property type="entry name" value="UPF0759 PROTEIN YECE"/>
    <property type="match status" value="1"/>
</dbReference>
<gene>
    <name evidence="1" type="ORF">Rain11_1349</name>
</gene>
<keyword evidence="2" id="KW-1185">Reference proteome</keyword>
<accession>A0A2N3IG47</accession>
<name>A0A2N3IG47_9BACT</name>
<organism evidence="1 2">
    <name type="scientific">Raineya orbicola</name>
    <dbReference type="NCBI Taxonomy" id="2016530"/>
    <lineage>
        <taxon>Bacteria</taxon>
        <taxon>Pseudomonadati</taxon>
        <taxon>Bacteroidota</taxon>
        <taxon>Cytophagia</taxon>
        <taxon>Cytophagales</taxon>
        <taxon>Raineyaceae</taxon>
        <taxon>Raineya</taxon>
    </lineage>
</organism>
<evidence type="ECO:0008006" key="3">
    <source>
        <dbReference type="Google" id="ProtNLM"/>
    </source>
</evidence>
<reference evidence="1 2" key="1">
    <citation type="submission" date="2017-06" db="EMBL/GenBank/DDBJ databases">
        <title>Raineya orbicola gen. nov., sp. nov. a slightly thermophilic bacterium of the phylum Bacteroidetes and the description of Raineyaceae fam. nov.</title>
        <authorList>
            <person name="Albuquerque L."/>
            <person name="Polonia A.R.M."/>
            <person name="Barroso C."/>
            <person name="Froufe H.J.C."/>
            <person name="Lage O."/>
            <person name="Lobo-Da-Cunha A."/>
            <person name="Egas C."/>
            <person name="Da Costa M.S."/>
        </authorList>
    </citation>
    <scope>NUCLEOTIDE SEQUENCE [LARGE SCALE GENOMIC DNA]</scope>
    <source>
        <strain evidence="1 2">SPSPC-11</strain>
    </source>
</reference>
<evidence type="ECO:0000313" key="1">
    <source>
        <dbReference type="EMBL" id="PKQ69304.1"/>
    </source>
</evidence>
<dbReference type="Gene3D" id="3.20.20.410">
    <property type="entry name" value="Protein of unknown function UPF0759"/>
    <property type="match status" value="1"/>
</dbReference>
<protein>
    <recommendedName>
        <fullName evidence="3">DUF72 domain-containing protein</fullName>
    </recommendedName>
</protein>